<dbReference type="Pfam" id="PF00090">
    <property type="entry name" value="TSP_1"/>
    <property type="match status" value="1"/>
</dbReference>
<dbReference type="InterPro" id="IPR013783">
    <property type="entry name" value="Ig-like_fold"/>
</dbReference>
<feature type="compositionally biased region" description="Low complexity" evidence="4">
    <location>
        <begin position="1179"/>
        <end position="1193"/>
    </location>
</feature>
<feature type="region of interest" description="Disordered" evidence="4">
    <location>
        <begin position="1175"/>
        <end position="1199"/>
    </location>
</feature>
<feature type="region of interest" description="Disordered" evidence="4">
    <location>
        <begin position="1034"/>
        <end position="1072"/>
    </location>
</feature>
<dbReference type="Pfam" id="PF19236">
    <property type="entry name" value="ADAMTS_CR_3"/>
    <property type="match status" value="1"/>
</dbReference>
<dbReference type="InterPro" id="IPR007110">
    <property type="entry name" value="Ig-like_dom"/>
</dbReference>
<sequence length="1643" mass="183920">MDVPARWKWKSCLMSPQSMVYVLGTVVCFLIIAEIGPVSGSTYDEDEWTNWSDWSPCSRTCDGGITQQFRRCKSPHGCHGVSIRRKMCNMQPCNEYRDYRNEQCRSFNGKEYRGKRYSWEAIEDPDNPCALICRAEGTDLIAKLSPKLRDGTRCRSGSLHVCVDGRCEAVGCDLKLGSPKKVDECGICGGDGSKCTSPIYNWEMLATGPCTLNCGGGQQPVKVVCRNSLTSEVVDHFLCNSASRPHRTSQSCNIHPCEPEWQAGEWSLCSVTCGGGLRIRKVFCAQEKNGTKIQVADKLCGHIRKPSNQEPCNLDTCPYWHAGPWSPCSASCGKGYKTRNVVCRDAMNLPSSACDPELRPADNKACTDEPVCPMIATTTSTTTSTTTLAPTALVISRSGPTKKRRVKTTPPEPPSTTTELENKNYMESYSSRFPESYPTDYDIGTSYFDEELPREHTLPLIQPYPPMDNAVSFDHNAIPSEPTKVRVYFACGWLFLSFVAEEWGPCSQTCGDGERRREVKCKIFLEFSRTIANLPDKECPGPKPPETESCFARPCSTSQEKEIEAFEKLSDSQQALQAEPDPSSLTSNYRNKGIAVGLPPGISMQDMTFSWKVVGYSPCTASCLGGIQEAMIQCVRDYDQRIATPVLCMDKAQPDIATTRTCNDHPCPPRWNVSDFGPCSKPCGGGVMIREVNCIHEVTRGNTVIVPNVICPQPAPKTERLCNAVHCPPYWEPGEWSRCSKPCGGGERTRPLYCKQITALGQIIDLSNGERHCPQNKPIETRPCNQKPCSGRKGAKQSASPNDSMTSGTSSGRSHAYMQQEWKKKLSLTVRGHATVYNGISLKLRCPSGKGVDRTRLVWMKGHDYVNIQPHKLEVLDKHGILKIKNTTFSDSGIYICLYNSRPVSNITLMVRPYTGPTEADSHRNRVHATDKRQRERGGTHDSTLFADQQPGVSVPMSDERESIITPNSKIFSDSSSVSTSSSSRLLSPLCILSSYHISFSSLVYDFSWLLWPLTPLLRKNPVRIDSSPSMLLPLPMKTSDGDEEPHEREPSEDITETTSATTGSASTQRIDEEYYDNKNNNVSYSALPTQVGTSPTTSPTTTKSNEQLLLESEYFLPTQSSNFDLEEQVGKRTMGEVVEKRKGQGREENGEENVEEMIGMKTKVSTSTITATLVGDHSSTTSSPSTTNSPTSANDNKDEFGLHLPTESAQVLMPTHASLSTSTSHHQRVDYYEVIETTTRTTISDETTKERGEDEDDEGRTEIVEPYLLECQDDSGESLDDTGMNMGHNVGHPHRHGHNSNYNRYRSNRRRRRWRNNHIGSNNADRWSDASWSLQSNDANKRPSVPCPTNTHEDRTVKHHHQRRGIWKVGNWSLCDNKECFTWNTALRKRQTWCEFRNGSDAPHYVCDTAIKPGDSEECYNPECTGMWRTEKWSQCTARCSQIGFKTRILKCVWNGSYRPAGHACYSLPRPLVKKSCRGHSCAIMSNTSSESSSLVNLEDSSNTKDKLRSNFNLFTSSNFHDSRIGSTYPKNTYNRRRFISEQALRSRLSTLDRNSLMEEFLRFFHLYYSVDQSHNQSEFIHLEDNHLGSLEEQSSNKNYNDNNYDDSMLSSSPVKFSSAGNGHNRNNNNQYSHDEQDDGDY</sequence>
<dbReference type="Gene3D" id="2.60.40.10">
    <property type="entry name" value="Immunoglobulins"/>
    <property type="match status" value="1"/>
</dbReference>
<keyword evidence="2" id="KW-0964">Secreted</keyword>
<evidence type="ECO:0000256" key="3">
    <source>
        <dbReference type="ARBA" id="ARBA00023157"/>
    </source>
</evidence>
<evidence type="ECO:0000259" key="5">
    <source>
        <dbReference type="PROSITE" id="PS50835"/>
    </source>
</evidence>
<dbReference type="PROSITE" id="PS50092">
    <property type="entry name" value="TSP1"/>
    <property type="match status" value="7"/>
</dbReference>
<dbReference type="SUPFAM" id="SSF48726">
    <property type="entry name" value="Immunoglobulin"/>
    <property type="match status" value="1"/>
</dbReference>
<dbReference type="InterPro" id="IPR013273">
    <property type="entry name" value="ADAMTS/ADAMTS-like"/>
</dbReference>
<dbReference type="PRINTS" id="PR01857">
    <property type="entry name" value="ADAMTSFAMILY"/>
</dbReference>
<feature type="compositionally biased region" description="Low complexity" evidence="4">
    <location>
        <begin position="1622"/>
        <end position="1631"/>
    </location>
</feature>
<dbReference type="PANTHER" id="PTHR13723">
    <property type="entry name" value="ADAMTS A DISINTEGRIN AND METALLOPROTEASE WITH THROMBOSPONDIN MOTIFS PROTEASE"/>
    <property type="match status" value="1"/>
</dbReference>
<comment type="subcellular location">
    <subcellularLocation>
        <location evidence="1">Secreted</location>
    </subcellularLocation>
</comment>
<dbReference type="InterPro" id="IPR000884">
    <property type="entry name" value="TSP1_rpt"/>
</dbReference>
<dbReference type="Pfam" id="PF19030">
    <property type="entry name" value="TSP1_ADAMTS"/>
    <property type="match status" value="8"/>
</dbReference>
<feature type="region of interest" description="Disordered" evidence="4">
    <location>
        <begin position="1594"/>
        <end position="1643"/>
    </location>
</feature>
<dbReference type="SUPFAM" id="SSF82895">
    <property type="entry name" value="TSP-1 type 1 repeat"/>
    <property type="match status" value="6"/>
</dbReference>
<keyword evidence="7" id="KW-1185">Reference proteome</keyword>
<dbReference type="PROSITE" id="PS50835">
    <property type="entry name" value="IG_LIKE"/>
    <property type="match status" value="1"/>
</dbReference>
<reference evidence="6 7" key="1">
    <citation type="submission" date="2024-08" db="EMBL/GenBank/DDBJ databases">
        <authorList>
            <person name="Cucini C."/>
            <person name="Frati F."/>
        </authorList>
    </citation>
    <scope>NUCLEOTIDE SEQUENCE [LARGE SCALE GENOMIC DNA]</scope>
</reference>
<feature type="compositionally biased region" description="Low complexity" evidence="4">
    <location>
        <begin position="1597"/>
        <end position="1614"/>
    </location>
</feature>
<dbReference type="Gene3D" id="2.20.100.10">
    <property type="entry name" value="Thrombospondin type-1 (TSP1) repeat"/>
    <property type="match status" value="7"/>
</dbReference>
<organism evidence="6 7">
    <name type="scientific">Orchesella dallaii</name>
    <dbReference type="NCBI Taxonomy" id="48710"/>
    <lineage>
        <taxon>Eukaryota</taxon>
        <taxon>Metazoa</taxon>
        <taxon>Ecdysozoa</taxon>
        <taxon>Arthropoda</taxon>
        <taxon>Hexapoda</taxon>
        <taxon>Collembola</taxon>
        <taxon>Entomobryomorpha</taxon>
        <taxon>Entomobryoidea</taxon>
        <taxon>Orchesellidae</taxon>
        <taxon>Orchesellinae</taxon>
        <taxon>Orchesella</taxon>
    </lineage>
</organism>
<feature type="region of interest" description="Disordered" evidence="4">
    <location>
        <begin position="918"/>
        <end position="958"/>
    </location>
</feature>
<dbReference type="Proteomes" id="UP001642540">
    <property type="component" value="Unassembled WGS sequence"/>
</dbReference>
<feature type="region of interest" description="Disordered" evidence="4">
    <location>
        <begin position="398"/>
        <end position="419"/>
    </location>
</feature>
<evidence type="ECO:0000313" key="6">
    <source>
        <dbReference type="EMBL" id="CAL8098994.1"/>
    </source>
</evidence>
<evidence type="ECO:0000256" key="2">
    <source>
        <dbReference type="ARBA" id="ARBA00022525"/>
    </source>
</evidence>
<feature type="region of interest" description="Disordered" evidence="4">
    <location>
        <begin position="784"/>
        <end position="816"/>
    </location>
</feature>
<keyword evidence="3" id="KW-1015">Disulfide bond</keyword>
<gene>
    <name evidence="6" type="ORF">ODALV1_LOCUS10111</name>
</gene>
<dbReference type="InterPro" id="IPR036179">
    <property type="entry name" value="Ig-like_dom_sf"/>
</dbReference>
<feature type="region of interest" description="Disordered" evidence="4">
    <location>
        <begin position="1242"/>
        <end position="1310"/>
    </location>
</feature>
<evidence type="ECO:0000256" key="4">
    <source>
        <dbReference type="SAM" id="MobiDB-lite"/>
    </source>
</evidence>
<feature type="region of interest" description="Disordered" evidence="4">
    <location>
        <begin position="1336"/>
        <end position="1357"/>
    </location>
</feature>
<accession>A0ABP1QDC4</accession>
<feature type="compositionally biased region" description="Low complexity" evidence="4">
    <location>
        <begin position="1057"/>
        <end position="1068"/>
    </location>
</feature>
<feature type="domain" description="Ig-like" evidence="5">
    <location>
        <begin position="824"/>
        <end position="908"/>
    </location>
</feature>
<dbReference type="InterPro" id="IPR045371">
    <property type="entry name" value="ADAMTS_CR_3"/>
</dbReference>
<evidence type="ECO:0000313" key="7">
    <source>
        <dbReference type="Proteomes" id="UP001642540"/>
    </source>
</evidence>
<dbReference type="InterPro" id="IPR050439">
    <property type="entry name" value="ADAMTS_ADAMTS-like"/>
</dbReference>
<dbReference type="SMART" id="SM00209">
    <property type="entry name" value="TSP1"/>
    <property type="match status" value="10"/>
</dbReference>
<dbReference type="PANTHER" id="PTHR13723:SF281">
    <property type="entry name" value="PAPILIN"/>
    <property type="match status" value="1"/>
</dbReference>
<name>A0ABP1QDC4_9HEXA</name>
<protein>
    <recommendedName>
        <fullName evidence="5">Ig-like domain-containing protein</fullName>
    </recommendedName>
</protein>
<proteinExistence type="predicted"/>
<feature type="compositionally biased region" description="Acidic residues" evidence="4">
    <location>
        <begin position="1272"/>
        <end position="1281"/>
    </location>
</feature>
<feature type="compositionally biased region" description="Polar residues" evidence="4">
    <location>
        <begin position="797"/>
        <end position="813"/>
    </location>
</feature>
<feature type="compositionally biased region" description="Basic and acidic residues" evidence="4">
    <location>
        <begin position="920"/>
        <end position="940"/>
    </location>
</feature>
<dbReference type="InterPro" id="IPR036383">
    <property type="entry name" value="TSP1_rpt_sf"/>
</dbReference>
<evidence type="ECO:0000256" key="1">
    <source>
        <dbReference type="ARBA" id="ARBA00004613"/>
    </source>
</evidence>
<dbReference type="EMBL" id="CAXLJM020000031">
    <property type="protein sequence ID" value="CAL8098994.1"/>
    <property type="molecule type" value="Genomic_DNA"/>
</dbReference>
<comment type="caution">
    <text evidence="6">The sequence shown here is derived from an EMBL/GenBank/DDBJ whole genome shotgun (WGS) entry which is preliminary data.</text>
</comment>